<dbReference type="PANTHER" id="PTHR12191:SF2">
    <property type="entry name" value="METAL CATION SYMPORTER ZIP8"/>
    <property type="match status" value="1"/>
</dbReference>
<reference evidence="9" key="2">
    <citation type="submission" date="2025-09" db="UniProtKB">
        <authorList>
            <consortium name="Ensembl"/>
        </authorList>
    </citation>
    <scope>IDENTIFICATION</scope>
</reference>
<dbReference type="Proteomes" id="UP000694402">
    <property type="component" value="Unassembled WGS sequence"/>
</dbReference>
<dbReference type="Ensembl" id="ENSOTST00005003819.2">
    <property type="protein sequence ID" value="ENSOTSP00005003430.2"/>
    <property type="gene ID" value="ENSOTSG00005000909.2"/>
</dbReference>
<comment type="subcellular location">
    <subcellularLocation>
        <location evidence="1">Membrane</location>
        <topology evidence="1">Multi-pass membrane protein</topology>
    </subcellularLocation>
</comment>
<feature type="compositionally biased region" description="Polar residues" evidence="6">
    <location>
        <begin position="266"/>
        <end position="275"/>
    </location>
</feature>
<evidence type="ECO:0000256" key="2">
    <source>
        <dbReference type="ARBA" id="ARBA00006939"/>
    </source>
</evidence>
<keyword evidence="10" id="KW-1185">Reference proteome</keyword>
<gene>
    <name evidence="9" type="primary">SLC39A8</name>
</gene>
<keyword evidence="3 7" id="KW-0812">Transmembrane</keyword>
<evidence type="ECO:0008006" key="11">
    <source>
        <dbReference type="Google" id="ProtNLM"/>
    </source>
</evidence>
<evidence type="ECO:0000256" key="8">
    <source>
        <dbReference type="SAM" id="SignalP"/>
    </source>
</evidence>
<dbReference type="GO" id="GO:0005385">
    <property type="term" value="F:zinc ion transmembrane transporter activity"/>
    <property type="evidence" value="ECO:0007669"/>
    <property type="project" value="TreeGrafter"/>
</dbReference>
<keyword evidence="5 7" id="KW-0472">Membrane</keyword>
<dbReference type="GO" id="GO:0071578">
    <property type="term" value="P:zinc ion import across plasma membrane"/>
    <property type="evidence" value="ECO:0007669"/>
    <property type="project" value="TreeGrafter"/>
</dbReference>
<dbReference type="InterPro" id="IPR050799">
    <property type="entry name" value="ZIP_Transporter"/>
</dbReference>
<feature type="region of interest" description="Disordered" evidence="6">
    <location>
        <begin position="291"/>
        <end position="311"/>
    </location>
</feature>
<feature type="transmembrane region" description="Helical" evidence="7">
    <location>
        <begin position="422"/>
        <end position="441"/>
    </location>
</feature>
<accession>A0A8C8C5F5</accession>
<evidence type="ECO:0000256" key="7">
    <source>
        <dbReference type="SAM" id="Phobius"/>
    </source>
</evidence>
<organism evidence="9 10">
    <name type="scientific">Oncorhynchus tshawytscha</name>
    <name type="common">Chinook salmon</name>
    <name type="synonym">Salmo tshawytscha</name>
    <dbReference type="NCBI Taxonomy" id="74940"/>
    <lineage>
        <taxon>Eukaryota</taxon>
        <taxon>Metazoa</taxon>
        <taxon>Chordata</taxon>
        <taxon>Craniata</taxon>
        <taxon>Vertebrata</taxon>
        <taxon>Euteleostomi</taxon>
        <taxon>Actinopterygii</taxon>
        <taxon>Neopterygii</taxon>
        <taxon>Teleostei</taxon>
        <taxon>Protacanthopterygii</taxon>
        <taxon>Salmoniformes</taxon>
        <taxon>Salmonidae</taxon>
        <taxon>Salmoninae</taxon>
        <taxon>Oncorhynchus</taxon>
    </lineage>
</organism>
<protein>
    <recommendedName>
        <fullName evidence="11">Solute carrier family 39 member 8</fullName>
    </recommendedName>
</protein>
<feature type="compositionally biased region" description="Pro residues" evidence="6">
    <location>
        <begin position="300"/>
        <end position="311"/>
    </location>
</feature>
<evidence type="ECO:0000313" key="10">
    <source>
        <dbReference type="Proteomes" id="UP000694402"/>
    </source>
</evidence>
<evidence type="ECO:0000256" key="1">
    <source>
        <dbReference type="ARBA" id="ARBA00004141"/>
    </source>
</evidence>
<dbReference type="GeneTree" id="ENSGT00940000158926"/>
<comment type="similarity">
    <text evidence="2">Belongs to the ZIP transporter (TC 2.A.5) family.</text>
</comment>
<feature type="region of interest" description="Disordered" evidence="6">
    <location>
        <begin position="252"/>
        <end position="278"/>
    </location>
</feature>
<dbReference type="AlphaFoldDB" id="A0A8C8C5F5"/>
<evidence type="ECO:0000256" key="3">
    <source>
        <dbReference type="ARBA" id="ARBA00022692"/>
    </source>
</evidence>
<feature type="transmembrane region" description="Helical" evidence="7">
    <location>
        <begin position="131"/>
        <end position="153"/>
    </location>
</feature>
<evidence type="ECO:0000256" key="4">
    <source>
        <dbReference type="ARBA" id="ARBA00022989"/>
    </source>
</evidence>
<dbReference type="PANTHER" id="PTHR12191">
    <property type="entry name" value="SOLUTE CARRIER FAMILY 39"/>
    <property type="match status" value="1"/>
</dbReference>
<dbReference type="GO" id="GO:0030003">
    <property type="term" value="P:intracellular monoatomic cation homeostasis"/>
    <property type="evidence" value="ECO:0007669"/>
    <property type="project" value="TreeGrafter"/>
</dbReference>
<evidence type="ECO:0000256" key="6">
    <source>
        <dbReference type="SAM" id="MobiDB-lite"/>
    </source>
</evidence>
<dbReference type="GO" id="GO:0140410">
    <property type="term" value="F:monoatomic cation:bicarbonate symporter activity"/>
    <property type="evidence" value="ECO:0007669"/>
    <property type="project" value="TreeGrafter"/>
</dbReference>
<feature type="transmembrane region" description="Helical" evidence="7">
    <location>
        <begin position="462"/>
        <end position="486"/>
    </location>
</feature>
<keyword evidence="4 7" id="KW-1133">Transmembrane helix</keyword>
<dbReference type="Pfam" id="PF02535">
    <property type="entry name" value="Zip"/>
    <property type="match status" value="1"/>
</dbReference>
<dbReference type="GO" id="GO:0005886">
    <property type="term" value="C:plasma membrane"/>
    <property type="evidence" value="ECO:0007669"/>
    <property type="project" value="TreeGrafter"/>
</dbReference>
<feature type="transmembrane region" description="Helical" evidence="7">
    <location>
        <begin position="397"/>
        <end position="416"/>
    </location>
</feature>
<evidence type="ECO:0000256" key="5">
    <source>
        <dbReference type="ARBA" id="ARBA00023136"/>
    </source>
</evidence>
<feature type="transmembrane region" description="Helical" evidence="7">
    <location>
        <begin position="165"/>
        <end position="186"/>
    </location>
</feature>
<reference evidence="9" key="1">
    <citation type="submission" date="2025-08" db="UniProtKB">
        <authorList>
            <consortium name="Ensembl"/>
        </authorList>
    </citation>
    <scope>IDENTIFICATION</scope>
</reference>
<proteinExistence type="inferred from homology"/>
<feature type="signal peptide" evidence="8">
    <location>
        <begin position="1"/>
        <end position="20"/>
    </location>
</feature>
<keyword evidence="8" id="KW-0732">Signal</keyword>
<sequence>MYYFRSLVTCALLFISLSYCVQVDSKKGQGFLEDILRFYGENGSISTAHLEHFLLLISTRRPAFIVDEENPLINSECPSVGQILSHYGLTNASQLTVEHLERICPAVLTQVLLPSCPYKTPTALHPVTYHVWGYGFLSVTIINLASLLGLALIPFTKKPYFPKVLTYFIGLAIGTLFSNAVLQLIPEALGFDPRADDYILKAVGIFGGFYLLFFTEKVLKLALRTEHEDFIEQNDHACCSWDPLDYKSEEDFQKHGHSHFSPPGQLRQNSLQNGDVSEKKESITMTTCTISSISTDNTSPDPPVSSTEPPPQEVHVNNVMCHWLRGQRIANIKTVAWMITLSDALHNFIDGLAIGASFTVSVVAGFSTSIAIVCEEFPHELGDFVILLNAGMSIPQAVFFNLLSAMSCYIGLAFGILLGSNFAPNAIFAIAGGMFLYIALADMFPEMNAIMNEQDGSTVTNVIFFLIQNAGLLTGFAIILLITMFVGEINLG</sequence>
<dbReference type="InterPro" id="IPR003689">
    <property type="entry name" value="ZIP"/>
</dbReference>
<name>A0A8C8C5F5_ONCTS</name>
<feature type="transmembrane region" description="Helical" evidence="7">
    <location>
        <begin position="198"/>
        <end position="215"/>
    </location>
</feature>
<evidence type="ECO:0000313" key="9">
    <source>
        <dbReference type="Ensembl" id="ENSOTSP00005003430.2"/>
    </source>
</evidence>
<feature type="chain" id="PRO_5044335696" description="Solute carrier family 39 member 8" evidence="8">
    <location>
        <begin position="21"/>
        <end position="492"/>
    </location>
</feature>